<feature type="domain" description="Uracil-DNA glycosylase-like" evidence="5">
    <location>
        <begin position="2"/>
        <end position="135"/>
    </location>
</feature>
<keyword evidence="3 6" id="KW-0378">Hydrolase</keyword>
<dbReference type="STRING" id="145388.A0A0D2MDA0"/>
<evidence type="ECO:0000256" key="1">
    <source>
        <dbReference type="ARBA" id="ARBA00008184"/>
    </source>
</evidence>
<dbReference type="InterPro" id="IPR036895">
    <property type="entry name" value="Uracil-DNA_glycosylase-like_sf"/>
</dbReference>
<dbReference type="RefSeq" id="XP_013892195.1">
    <property type="nucleotide sequence ID" value="XM_014036741.1"/>
</dbReference>
<dbReference type="KEGG" id="mng:MNEG_14787"/>
<keyword evidence="6" id="KW-0326">Glycosidase</keyword>
<dbReference type="CDD" id="cd10027">
    <property type="entry name" value="UDG-F1-like"/>
    <property type="match status" value="1"/>
</dbReference>
<gene>
    <name evidence="6" type="ORF">MNEG_14787</name>
</gene>
<keyword evidence="7" id="KW-1185">Reference proteome</keyword>
<protein>
    <submittedName>
        <fullName evidence="6">Uracil-DNA glycosylase</fullName>
        <ecNumber evidence="6">3.2.2.-</ecNumber>
    </submittedName>
</protein>
<dbReference type="OrthoDB" id="10031947at2759"/>
<dbReference type="AlphaFoldDB" id="A0A0D2MDA0"/>
<evidence type="ECO:0000256" key="3">
    <source>
        <dbReference type="ARBA" id="ARBA00022801"/>
    </source>
</evidence>
<evidence type="ECO:0000313" key="7">
    <source>
        <dbReference type="Proteomes" id="UP000054498"/>
    </source>
</evidence>
<evidence type="ECO:0000256" key="4">
    <source>
        <dbReference type="ARBA" id="ARBA00023204"/>
    </source>
</evidence>
<keyword evidence="4" id="KW-0234">DNA repair</keyword>
<dbReference type="SUPFAM" id="SSF52141">
    <property type="entry name" value="Uracil-DNA glycosylase-like"/>
    <property type="match status" value="1"/>
</dbReference>
<dbReference type="GeneID" id="25732383"/>
<dbReference type="EMBL" id="KK104984">
    <property type="protein sequence ID" value="KIY93175.1"/>
    <property type="molecule type" value="Genomic_DNA"/>
</dbReference>
<evidence type="ECO:0000259" key="5">
    <source>
        <dbReference type="Pfam" id="PF03167"/>
    </source>
</evidence>
<evidence type="ECO:0000313" key="6">
    <source>
        <dbReference type="EMBL" id="KIY93175.1"/>
    </source>
</evidence>
<dbReference type="Pfam" id="PF03167">
    <property type="entry name" value="UDG"/>
    <property type="match status" value="1"/>
</dbReference>
<dbReference type="GO" id="GO:0004844">
    <property type="term" value="F:uracil DNA N-glycosylase activity"/>
    <property type="evidence" value="ECO:0007669"/>
    <property type="project" value="InterPro"/>
</dbReference>
<dbReference type="NCBIfam" id="NF003592">
    <property type="entry name" value="PRK05254.1-5"/>
    <property type="match status" value="1"/>
</dbReference>
<sequence length="147" mass="15884">MGLSFSVPPGVNTPSSLRNIYNRKLTFLPPAAASAPQWCRQGVLLLNASLTVRAGEANSHSKAGWAPLTAAAVAALSQRRSGIVFLLWGKFAQDRGQGVDTSRHHVLKSPHPSGLSASRGFFGCRHFSQTNELLRRSGLPPIDWQIE</sequence>
<evidence type="ECO:0000256" key="2">
    <source>
        <dbReference type="ARBA" id="ARBA00022763"/>
    </source>
</evidence>
<reference evidence="6 7" key="1">
    <citation type="journal article" date="2013" name="BMC Genomics">
        <title>Reconstruction of the lipid metabolism for the microalga Monoraphidium neglectum from its genome sequence reveals characteristics suitable for biofuel production.</title>
        <authorList>
            <person name="Bogen C."/>
            <person name="Al-Dilaimi A."/>
            <person name="Albersmeier A."/>
            <person name="Wichmann J."/>
            <person name="Grundmann M."/>
            <person name="Rupp O."/>
            <person name="Lauersen K.J."/>
            <person name="Blifernez-Klassen O."/>
            <person name="Kalinowski J."/>
            <person name="Goesmann A."/>
            <person name="Mussgnug J.H."/>
            <person name="Kruse O."/>
        </authorList>
    </citation>
    <scope>NUCLEOTIDE SEQUENCE [LARGE SCALE GENOMIC DNA]</scope>
    <source>
        <strain evidence="6 7">SAG 48.87</strain>
    </source>
</reference>
<dbReference type="InterPro" id="IPR005122">
    <property type="entry name" value="Uracil-DNA_glycosylase-like"/>
</dbReference>
<dbReference type="InterPro" id="IPR002043">
    <property type="entry name" value="UDG_fam1"/>
</dbReference>
<keyword evidence="2" id="KW-0227">DNA damage</keyword>
<dbReference type="Gene3D" id="3.40.470.10">
    <property type="entry name" value="Uracil-DNA glycosylase-like domain"/>
    <property type="match status" value="1"/>
</dbReference>
<accession>A0A0D2MDA0</accession>
<proteinExistence type="inferred from homology"/>
<dbReference type="PANTHER" id="PTHR11264:SF0">
    <property type="entry name" value="URACIL-DNA GLYCOSYLASE"/>
    <property type="match status" value="1"/>
</dbReference>
<dbReference type="PANTHER" id="PTHR11264">
    <property type="entry name" value="URACIL-DNA GLYCOSYLASE"/>
    <property type="match status" value="1"/>
</dbReference>
<dbReference type="EC" id="3.2.2.-" evidence="6"/>
<organism evidence="6 7">
    <name type="scientific">Monoraphidium neglectum</name>
    <dbReference type="NCBI Taxonomy" id="145388"/>
    <lineage>
        <taxon>Eukaryota</taxon>
        <taxon>Viridiplantae</taxon>
        <taxon>Chlorophyta</taxon>
        <taxon>core chlorophytes</taxon>
        <taxon>Chlorophyceae</taxon>
        <taxon>CS clade</taxon>
        <taxon>Sphaeropleales</taxon>
        <taxon>Selenastraceae</taxon>
        <taxon>Monoraphidium</taxon>
    </lineage>
</organism>
<name>A0A0D2MDA0_9CHLO</name>
<comment type="similarity">
    <text evidence="1">Belongs to the uracil-DNA glycosylase (UDG) superfamily. UNG family.</text>
</comment>
<dbReference type="Proteomes" id="UP000054498">
    <property type="component" value="Unassembled WGS sequence"/>
</dbReference>
<dbReference type="GO" id="GO:0097510">
    <property type="term" value="P:base-excision repair, AP site formation via deaminated base removal"/>
    <property type="evidence" value="ECO:0007669"/>
    <property type="project" value="TreeGrafter"/>
</dbReference>